<dbReference type="EMBL" id="JADQTO010000022">
    <property type="protein sequence ID" value="MBG0566717.1"/>
    <property type="molecule type" value="Genomic_DNA"/>
</dbReference>
<dbReference type="PANTHER" id="PTHR42966">
    <property type="entry name" value="N-ACETYLNEURAMINATE SYNTHASE"/>
    <property type="match status" value="1"/>
</dbReference>
<dbReference type="InterPro" id="IPR013785">
    <property type="entry name" value="Aldolase_TIM"/>
</dbReference>
<dbReference type="InterPro" id="IPR051690">
    <property type="entry name" value="PseI-like"/>
</dbReference>
<dbReference type="RefSeq" id="WP_196418489.1">
    <property type="nucleotide sequence ID" value="NZ_JADQTO010000022.1"/>
</dbReference>
<dbReference type="Pfam" id="PF03102">
    <property type="entry name" value="NeuB"/>
    <property type="match status" value="1"/>
</dbReference>
<dbReference type="InterPro" id="IPR013132">
    <property type="entry name" value="PseI/NeuA/B-like_N"/>
</dbReference>
<proteinExistence type="predicted"/>
<comment type="caution">
    <text evidence="2">The sequence shown here is derived from an EMBL/GenBank/DDBJ whole genome shotgun (WGS) entry which is preliminary data.</text>
</comment>
<dbReference type="PANTHER" id="PTHR42966:SF1">
    <property type="entry name" value="SIALIC ACID SYNTHASE"/>
    <property type="match status" value="1"/>
</dbReference>
<keyword evidence="3" id="KW-1185">Reference proteome</keyword>
<evidence type="ECO:0000313" key="3">
    <source>
        <dbReference type="Proteomes" id="UP000598146"/>
    </source>
</evidence>
<organism evidence="2 3">
    <name type="scientific">Actinoplanes aureus</name>
    <dbReference type="NCBI Taxonomy" id="2792083"/>
    <lineage>
        <taxon>Bacteria</taxon>
        <taxon>Bacillati</taxon>
        <taxon>Actinomycetota</taxon>
        <taxon>Actinomycetes</taxon>
        <taxon>Micromonosporales</taxon>
        <taxon>Micromonosporaceae</taxon>
        <taxon>Actinoplanes</taxon>
    </lineage>
</organism>
<sequence length="277" mass="30800">MEIVAELTTNHFGERDRLENLIRASHAAGADYVKLQKRDVDTFYPPVELEAPYASPFGTTFGDYRRQLELTAADFEYVDALCASLGIGWFVSVLDRPSFDFVQRFSPRLIKLPSTISGHTGFLDHVARTFSGSVVISTGMTDRSYEDYVLRAFSRAERIYLLQCNSAYPTPAEHCNVAVVRHYRDLARADPRVVPGYSSHDHGWFASALAVGAGARMIEKHVKVGSTPWAHFNDVAVDVCNGDFAAYVARLREAESILGAPVKTCTGSEHHKYACRD</sequence>
<protein>
    <submittedName>
        <fullName evidence="2">N-acetylneuraminate synthase family protein</fullName>
    </submittedName>
</protein>
<dbReference type="Gene3D" id="3.20.20.70">
    <property type="entry name" value="Aldolase class I"/>
    <property type="match status" value="1"/>
</dbReference>
<accession>A0A931CEV5</accession>
<evidence type="ECO:0000259" key="1">
    <source>
        <dbReference type="Pfam" id="PF03102"/>
    </source>
</evidence>
<reference evidence="2" key="1">
    <citation type="submission" date="2020-11" db="EMBL/GenBank/DDBJ databases">
        <title>Isolation and identification of active actinomycetes.</title>
        <authorList>
            <person name="Sun X."/>
        </authorList>
    </citation>
    <scope>NUCLEOTIDE SEQUENCE</scope>
    <source>
        <strain evidence="2">NEAU-A11</strain>
    </source>
</reference>
<dbReference type="AlphaFoldDB" id="A0A931CEV5"/>
<name>A0A931CEV5_9ACTN</name>
<dbReference type="GO" id="GO:0047444">
    <property type="term" value="F:N-acylneuraminate-9-phosphate synthase activity"/>
    <property type="evidence" value="ECO:0007669"/>
    <property type="project" value="TreeGrafter"/>
</dbReference>
<dbReference type="Proteomes" id="UP000598146">
    <property type="component" value="Unassembled WGS sequence"/>
</dbReference>
<gene>
    <name evidence="2" type="ORF">I4J89_35255</name>
</gene>
<dbReference type="SUPFAM" id="SSF51569">
    <property type="entry name" value="Aldolase"/>
    <property type="match status" value="1"/>
</dbReference>
<feature type="domain" description="PseI/NeuA/B-like" evidence="1">
    <location>
        <begin position="21"/>
        <end position="262"/>
    </location>
</feature>
<evidence type="ECO:0000313" key="2">
    <source>
        <dbReference type="EMBL" id="MBG0566717.1"/>
    </source>
</evidence>
<dbReference type="GO" id="GO:0016051">
    <property type="term" value="P:carbohydrate biosynthetic process"/>
    <property type="evidence" value="ECO:0007669"/>
    <property type="project" value="InterPro"/>
</dbReference>